<proteinExistence type="inferred from homology"/>
<dbReference type="STRING" id="45065.Lgee_2033"/>
<keyword evidence="2" id="KW-0732">Signal</keyword>
<dbReference type="PANTHER" id="PTHR37423">
    <property type="entry name" value="SOLUBLE LYTIC MUREIN TRANSGLYCOSYLASE-RELATED"/>
    <property type="match status" value="1"/>
</dbReference>
<dbReference type="GO" id="GO:0042597">
    <property type="term" value="C:periplasmic space"/>
    <property type="evidence" value="ECO:0007669"/>
    <property type="project" value="InterPro"/>
</dbReference>
<dbReference type="Gene3D" id="1.25.20.10">
    <property type="entry name" value="Bacterial muramidases"/>
    <property type="match status" value="1"/>
</dbReference>
<dbReference type="EMBL" id="LNYC01000073">
    <property type="protein sequence ID" value="KTC97062.1"/>
    <property type="molecule type" value="Genomic_DNA"/>
</dbReference>
<comment type="similarity">
    <text evidence="1">Belongs to the transglycosylase Slt family.</text>
</comment>
<feature type="domain" description="Transglycosylase SLT" evidence="3">
    <location>
        <begin position="439"/>
        <end position="550"/>
    </location>
</feature>
<evidence type="ECO:0000313" key="5">
    <source>
        <dbReference type="Proteomes" id="UP000054785"/>
    </source>
</evidence>
<name>A0A0W0TNE4_9GAMM</name>
<keyword evidence="5" id="KW-1185">Reference proteome</keyword>
<evidence type="ECO:0000313" key="4">
    <source>
        <dbReference type="EMBL" id="KTC97062.1"/>
    </source>
</evidence>
<evidence type="ECO:0000256" key="2">
    <source>
        <dbReference type="ARBA" id="ARBA00022729"/>
    </source>
</evidence>
<protein>
    <submittedName>
        <fullName evidence="4">Soluble lytic murein transglycosylase</fullName>
    </submittedName>
</protein>
<dbReference type="InterPro" id="IPR008939">
    <property type="entry name" value="Lytic_TGlycosylase_superhlx_U"/>
</dbReference>
<reference evidence="4 5" key="1">
    <citation type="submission" date="2015-11" db="EMBL/GenBank/DDBJ databases">
        <title>Genomic analysis of 38 Legionella species identifies large and diverse effector repertoires.</title>
        <authorList>
            <person name="Burstein D."/>
            <person name="Amaro F."/>
            <person name="Zusman T."/>
            <person name="Lifshitz Z."/>
            <person name="Cohen O."/>
            <person name="Gilbert J.A."/>
            <person name="Pupko T."/>
            <person name="Shuman H.A."/>
            <person name="Segal G."/>
        </authorList>
    </citation>
    <scope>NUCLEOTIDE SEQUENCE [LARGE SCALE GENOMIC DNA]</scope>
    <source>
        <strain evidence="4 5">ATCC 49504</strain>
    </source>
</reference>
<dbReference type="SUPFAM" id="SSF53955">
    <property type="entry name" value="Lysozyme-like"/>
    <property type="match status" value="1"/>
</dbReference>
<dbReference type="InterPro" id="IPR008258">
    <property type="entry name" value="Transglycosylase_SLT_dom_1"/>
</dbReference>
<dbReference type="RefSeq" id="WP_035904004.1">
    <property type="nucleotide sequence ID" value="NZ_CAAAHN010000004.1"/>
</dbReference>
<dbReference type="Proteomes" id="UP000054785">
    <property type="component" value="Unassembled WGS sequence"/>
</dbReference>
<dbReference type="CDD" id="cd13401">
    <property type="entry name" value="Slt70-like"/>
    <property type="match status" value="1"/>
</dbReference>
<evidence type="ECO:0000259" key="3">
    <source>
        <dbReference type="Pfam" id="PF01464"/>
    </source>
</evidence>
<accession>A0A0W0TNE4</accession>
<dbReference type="SUPFAM" id="SSF48435">
    <property type="entry name" value="Bacterial muramidases"/>
    <property type="match status" value="1"/>
</dbReference>
<dbReference type="InterPro" id="IPR023346">
    <property type="entry name" value="Lysozyme-like_dom_sf"/>
</dbReference>
<gene>
    <name evidence="4" type="ORF">Lgee_2033</name>
</gene>
<dbReference type="Gene3D" id="1.10.530.10">
    <property type="match status" value="1"/>
</dbReference>
<dbReference type="PANTHER" id="PTHR37423:SF5">
    <property type="entry name" value="SOLUBLE LYTIC MUREIN TRANSGLYCOSYLASE"/>
    <property type="match status" value="1"/>
</dbReference>
<comment type="caution">
    <text evidence="4">The sequence shown here is derived from an EMBL/GenBank/DDBJ whole genome shotgun (WGS) entry which is preliminary data.</text>
</comment>
<organism evidence="4 5">
    <name type="scientific">Legionella geestiana</name>
    <dbReference type="NCBI Taxonomy" id="45065"/>
    <lineage>
        <taxon>Bacteria</taxon>
        <taxon>Pseudomonadati</taxon>
        <taxon>Pseudomonadota</taxon>
        <taxon>Gammaproteobacteria</taxon>
        <taxon>Legionellales</taxon>
        <taxon>Legionellaceae</taxon>
        <taxon>Legionella</taxon>
    </lineage>
</organism>
<dbReference type="Pfam" id="PF01464">
    <property type="entry name" value="SLT"/>
    <property type="match status" value="1"/>
</dbReference>
<dbReference type="AlphaFoldDB" id="A0A0W0TNE4"/>
<evidence type="ECO:0000256" key="1">
    <source>
        <dbReference type="ARBA" id="ARBA00007734"/>
    </source>
</evidence>
<dbReference type="GO" id="GO:0004553">
    <property type="term" value="F:hydrolase activity, hydrolyzing O-glycosyl compounds"/>
    <property type="evidence" value="ECO:0007669"/>
    <property type="project" value="InterPro"/>
</dbReference>
<sequence>MRQKLLVFILALTCLQPVYALSGNAYMERFQRYQNWSENLPELPDEAFYRFISDDTPLAVKLRNKWLYHLASKKDWREFDKWYRPGDDAFLRCFAARAKLETGHTEEALSLAKTLWMQGNSLPQACDKLFDILFSKKMMDNALVSERIVLALEARNLPLARYLLTRMNPPRMDDTKRLHAIYQNPATILNLPRGPLYSSFYLYGLTRLVSLNMDKAITLWNNPKTRTMLSEHQQQQFLAQLTLYKAMRGHADTAQWFSRIKSPWYNDTLLGWQIRHALKHHQWQAVLKGIDKLQDKDNACWRYWRARALEALGKKEDAKVLYTALSSERNYYGFLASRHVKSPPQFQNEPVVTDLKRLKPYAPVTNTIQSLYLNQKPVEAARLLNEFSSELPKRDRSALAWWLTDTLQWHARAVYLSSSTDMLNNQLAVRFPLAWKDSVNRYAQKYRIPPEFVYAVIRQESAFHHEIVSSAGAMGLMQILPQTGKVVARREHIPFDGKNPLFSPTKNINIGVAYLEELARRFGRHPVLMAAAYNAGPRQVRYWLSNHPSNPMDIWIETLPWQETRNYLKNIIAFCAVYQYRLDKKPDLKPFLKPVSS</sequence>
<dbReference type="PATRIC" id="fig|45065.4.peg.2207"/>